<evidence type="ECO:0000256" key="2">
    <source>
        <dbReference type="ARBA" id="ARBA00022840"/>
    </source>
</evidence>
<dbReference type="Pfam" id="PF02568">
    <property type="entry name" value="ThiI"/>
    <property type="match status" value="1"/>
</dbReference>
<keyword evidence="1" id="KW-0547">Nucleotide-binding</keyword>
<name>A0A7J0BQ08_9BACT</name>
<evidence type="ECO:0000256" key="1">
    <source>
        <dbReference type="ARBA" id="ARBA00022741"/>
    </source>
</evidence>
<keyword evidence="5" id="KW-1185">Reference proteome</keyword>
<feature type="domain" description="Thil AANH" evidence="3">
    <location>
        <begin position="13"/>
        <end position="152"/>
    </location>
</feature>
<sequence length="374" mass="41686">MQTDTSSAFPGYDAVALLSGGLDSILAVKLIQEQGLRVKCLHFVTPFFGKPHKRRHWEGLYGIDIESVDISADFVRMLVERPVYGFGKVLNPCVDCKILMMGKAREMMERYGARFIISGEVLGQRPMSQRQDTLNVIRRDADVRDLLLRPLCAKHLEPTRMELEGLVDRERLLDIRGRGRSEQLELARRYGFAEIPTPGGGCKLAEKENASRYWQVLMHSPQPCAREFKLSNIGRQFWSGGRWMAVGRNRMDNTGLLKVCGDDDLVFRVRTFPGPVAVGRQFSGSPWDEVTMADAAAFAASFSPKAVRSGSPVDVRVCRAGDLRLLAEGDEHAPVPGEAVVSVMPARTTGAGWAEPLWVEAREEIRAEARDKRG</sequence>
<keyword evidence="2" id="KW-0067">ATP-binding</keyword>
<dbReference type="PANTHER" id="PTHR11933:SF6">
    <property type="entry name" value="THIL AANH DOMAIN-CONTAINING PROTEIN"/>
    <property type="match status" value="1"/>
</dbReference>
<dbReference type="Gene3D" id="3.40.50.620">
    <property type="entry name" value="HUPs"/>
    <property type="match status" value="1"/>
</dbReference>
<dbReference type="PANTHER" id="PTHR11933">
    <property type="entry name" value="TRNA 5-METHYLAMINOMETHYL-2-THIOURIDYLATE -METHYLTRANSFERASE"/>
    <property type="match status" value="1"/>
</dbReference>
<evidence type="ECO:0000313" key="4">
    <source>
        <dbReference type="EMBL" id="GFM35718.1"/>
    </source>
</evidence>
<proteinExistence type="predicted"/>
<dbReference type="InterPro" id="IPR020536">
    <property type="entry name" value="ThiI_AANH"/>
</dbReference>
<dbReference type="RefSeq" id="WP_174408401.1">
    <property type="nucleotide sequence ID" value="NZ_BLVP01000001.1"/>
</dbReference>
<comment type="caution">
    <text evidence="4">The sequence shown here is derived from an EMBL/GenBank/DDBJ whole genome shotgun (WGS) entry which is preliminary data.</text>
</comment>
<dbReference type="Proteomes" id="UP000503820">
    <property type="component" value="Unassembled WGS sequence"/>
</dbReference>
<accession>A0A7J0BQ08</accession>
<evidence type="ECO:0000313" key="5">
    <source>
        <dbReference type="Proteomes" id="UP000503820"/>
    </source>
</evidence>
<dbReference type="AlphaFoldDB" id="A0A7J0BQ08"/>
<reference evidence="4 5" key="1">
    <citation type="submission" date="2020-05" db="EMBL/GenBank/DDBJ databases">
        <title>Draft genome sequence of Desulfovibrio psychrotolerans JS1T.</title>
        <authorList>
            <person name="Ueno A."/>
            <person name="Tamazawa S."/>
            <person name="Tamamura S."/>
            <person name="Murakami T."/>
            <person name="Kiyama T."/>
            <person name="Inomata H."/>
            <person name="Amano Y."/>
            <person name="Miyakawa K."/>
            <person name="Tamaki H."/>
            <person name="Naganuma T."/>
            <person name="Kaneko K."/>
        </authorList>
    </citation>
    <scope>NUCLEOTIDE SEQUENCE [LARGE SCALE GENOMIC DNA]</scope>
    <source>
        <strain evidence="4 5">JS1</strain>
    </source>
</reference>
<gene>
    <name evidence="4" type="ORF">DSM19430T_04020</name>
</gene>
<protein>
    <submittedName>
        <fullName evidence="4">Fibronectin-binding protein</fullName>
    </submittedName>
</protein>
<dbReference type="GO" id="GO:0005524">
    <property type="term" value="F:ATP binding"/>
    <property type="evidence" value="ECO:0007669"/>
    <property type="project" value="UniProtKB-KW"/>
</dbReference>
<organism evidence="4 5">
    <name type="scientific">Desulfovibrio psychrotolerans</name>
    <dbReference type="NCBI Taxonomy" id="415242"/>
    <lineage>
        <taxon>Bacteria</taxon>
        <taxon>Pseudomonadati</taxon>
        <taxon>Thermodesulfobacteriota</taxon>
        <taxon>Desulfovibrionia</taxon>
        <taxon>Desulfovibrionales</taxon>
        <taxon>Desulfovibrionaceae</taxon>
        <taxon>Desulfovibrio</taxon>
    </lineage>
</organism>
<dbReference type="SUPFAM" id="SSF52402">
    <property type="entry name" value="Adenine nucleotide alpha hydrolases-like"/>
    <property type="match status" value="1"/>
</dbReference>
<dbReference type="InterPro" id="IPR014729">
    <property type="entry name" value="Rossmann-like_a/b/a_fold"/>
</dbReference>
<dbReference type="GO" id="GO:0004810">
    <property type="term" value="F:CCA tRNA nucleotidyltransferase activity"/>
    <property type="evidence" value="ECO:0007669"/>
    <property type="project" value="InterPro"/>
</dbReference>
<evidence type="ECO:0000259" key="3">
    <source>
        <dbReference type="Pfam" id="PF02568"/>
    </source>
</evidence>
<dbReference type="EMBL" id="BLVP01000001">
    <property type="protein sequence ID" value="GFM35718.1"/>
    <property type="molecule type" value="Genomic_DNA"/>
</dbReference>